<organism evidence="4 5">
    <name type="scientific">Gracilibacillus boraciitolerans JCM 21714</name>
    <dbReference type="NCBI Taxonomy" id="1298598"/>
    <lineage>
        <taxon>Bacteria</taxon>
        <taxon>Bacillati</taxon>
        <taxon>Bacillota</taxon>
        <taxon>Bacilli</taxon>
        <taxon>Bacillales</taxon>
        <taxon>Bacillaceae</taxon>
        <taxon>Gracilibacillus</taxon>
    </lineage>
</organism>
<dbReference type="PANTHER" id="PTHR43384:SF4">
    <property type="entry name" value="CELLULOSE BIOSYNTHESIS PROTEIN BCSQ-RELATED"/>
    <property type="match status" value="1"/>
</dbReference>
<sequence length="167" mass="18496">MSDQAARLRQKITGLNSQYHAKTIAIVSGKGGVGKSNIALNFSLALANEGKKVLLFDLDIGMGNIDILLGKSSRYSIINMFENNLSIYDIIESGPNSLSYIAGGSGQDHIFYLDEERVNFFIEQLELLLTKYDYIIFDMGAGVTRETIHYILAVDECMLVTTPELHP</sequence>
<dbReference type="PANTHER" id="PTHR43384">
    <property type="entry name" value="SEPTUM SITE-DETERMINING PROTEIN MIND HOMOLOG, CHLOROPLASTIC-RELATED"/>
    <property type="match status" value="1"/>
</dbReference>
<dbReference type="InterPro" id="IPR025669">
    <property type="entry name" value="AAA_dom"/>
</dbReference>
<dbReference type="STRING" id="1298598.JCM21714_561"/>
<keyword evidence="1" id="KW-0547">Nucleotide-binding</keyword>
<keyword evidence="4" id="KW-0969">Cilium</keyword>
<evidence type="ECO:0000313" key="4">
    <source>
        <dbReference type="EMBL" id="GAE91608.1"/>
    </source>
</evidence>
<dbReference type="GO" id="GO:0051782">
    <property type="term" value="P:negative regulation of cell division"/>
    <property type="evidence" value="ECO:0007669"/>
    <property type="project" value="TreeGrafter"/>
</dbReference>
<accession>W4VFK6</accession>
<reference evidence="4 5" key="1">
    <citation type="journal article" date="2014" name="Genome Announc.">
        <title>Draft Genome Sequence of the Boron-Tolerant and Moderately Halotolerant Bacterium Gracilibacillus boraciitolerans JCM 21714T.</title>
        <authorList>
            <person name="Ahmed I."/>
            <person name="Oshima K."/>
            <person name="Suda W."/>
            <person name="Kitamura K."/>
            <person name="Iida T."/>
            <person name="Ohmori Y."/>
            <person name="Fujiwara T."/>
            <person name="Hattori M."/>
            <person name="Ohkuma M."/>
        </authorList>
    </citation>
    <scope>NUCLEOTIDE SEQUENCE [LARGE SCALE GENOMIC DNA]</scope>
    <source>
        <strain evidence="4 5">JCM 21714</strain>
    </source>
</reference>
<proteinExistence type="predicted"/>
<dbReference type="AlphaFoldDB" id="W4VFK6"/>
<protein>
    <submittedName>
        <fullName evidence="4">Flagellar synthesis regulator FleN</fullName>
    </submittedName>
</protein>
<dbReference type="RefSeq" id="WP_235182547.1">
    <property type="nucleotide sequence ID" value="NZ_BAVS01000001.1"/>
</dbReference>
<gene>
    <name evidence="4" type="ORF">JCM21714_561</name>
</gene>
<keyword evidence="4" id="KW-0966">Cell projection</keyword>
<dbReference type="InterPro" id="IPR027417">
    <property type="entry name" value="P-loop_NTPase"/>
</dbReference>
<dbReference type="GO" id="GO:0005524">
    <property type="term" value="F:ATP binding"/>
    <property type="evidence" value="ECO:0007669"/>
    <property type="project" value="UniProtKB-KW"/>
</dbReference>
<keyword evidence="4" id="KW-0282">Flagellum</keyword>
<dbReference type="InterPro" id="IPR050625">
    <property type="entry name" value="ParA/MinD_ATPase"/>
</dbReference>
<keyword evidence="2" id="KW-0067">ATP-binding</keyword>
<comment type="caution">
    <text evidence="4">The sequence shown here is derived from an EMBL/GenBank/DDBJ whole genome shotgun (WGS) entry which is preliminary data.</text>
</comment>
<dbReference type="EMBL" id="BAVS01000001">
    <property type="protein sequence ID" value="GAE91608.1"/>
    <property type="molecule type" value="Genomic_DNA"/>
</dbReference>
<dbReference type="Pfam" id="PF13614">
    <property type="entry name" value="AAA_31"/>
    <property type="match status" value="1"/>
</dbReference>
<dbReference type="SUPFAM" id="SSF52540">
    <property type="entry name" value="P-loop containing nucleoside triphosphate hydrolases"/>
    <property type="match status" value="1"/>
</dbReference>
<dbReference type="GO" id="GO:0005829">
    <property type="term" value="C:cytosol"/>
    <property type="evidence" value="ECO:0007669"/>
    <property type="project" value="TreeGrafter"/>
</dbReference>
<dbReference type="Gene3D" id="3.40.50.300">
    <property type="entry name" value="P-loop containing nucleotide triphosphate hydrolases"/>
    <property type="match status" value="1"/>
</dbReference>
<dbReference type="GO" id="GO:0016887">
    <property type="term" value="F:ATP hydrolysis activity"/>
    <property type="evidence" value="ECO:0007669"/>
    <property type="project" value="TreeGrafter"/>
</dbReference>
<dbReference type="GO" id="GO:0009898">
    <property type="term" value="C:cytoplasmic side of plasma membrane"/>
    <property type="evidence" value="ECO:0007669"/>
    <property type="project" value="TreeGrafter"/>
</dbReference>
<keyword evidence="5" id="KW-1185">Reference proteome</keyword>
<dbReference type="eggNOG" id="COG0455">
    <property type="taxonomic scope" value="Bacteria"/>
</dbReference>
<name>W4VFK6_9BACI</name>
<evidence type="ECO:0000313" key="5">
    <source>
        <dbReference type="Proteomes" id="UP000019102"/>
    </source>
</evidence>
<evidence type="ECO:0000256" key="2">
    <source>
        <dbReference type="ARBA" id="ARBA00022840"/>
    </source>
</evidence>
<evidence type="ECO:0000256" key="1">
    <source>
        <dbReference type="ARBA" id="ARBA00022741"/>
    </source>
</evidence>
<evidence type="ECO:0000259" key="3">
    <source>
        <dbReference type="Pfam" id="PF13614"/>
    </source>
</evidence>
<feature type="domain" description="AAA" evidence="3">
    <location>
        <begin position="21"/>
        <end position="161"/>
    </location>
</feature>
<dbReference type="Proteomes" id="UP000019102">
    <property type="component" value="Unassembled WGS sequence"/>
</dbReference>